<comment type="subcellular location">
    <subcellularLocation>
        <location evidence="1">Nucleus</location>
        <location evidence="1">Cajal body</location>
    </subcellularLocation>
</comment>
<dbReference type="Proteomes" id="UP001623348">
    <property type="component" value="Unassembled WGS sequence"/>
</dbReference>
<evidence type="ECO:0000256" key="1">
    <source>
        <dbReference type="ARBA" id="ARBA00004408"/>
    </source>
</evidence>
<feature type="repeat" description="WD" evidence="6">
    <location>
        <begin position="270"/>
        <end position="293"/>
    </location>
</feature>
<comment type="similarity">
    <text evidence="2">Belongs to the TCAB1 family.</text>
</comment>
<proteinExistence type="inferred from homology"/>
<evidence type="ECO:0000256" key="5">
    <source>
        <dbReference type="ARBA" id="ARBA00046543"/>
    </source>
</evidence>
<evidence type="ECO:0000256" key="7">
    <source>
        <dbReference type="SAM" id="MobiDB-lite"/>
    </source>
</evidence>
<reference evidence="8 9" key="1">
    <citation type="submission" date="2024-06" db="EMBL/GenBank/DDBJ databases">
        <title>The draft genome of Grus japonensis, version 3.</title>
        <authorList>
            <person name="Nabeshima K."/>
            <person name="Suzuki S."/>
            <person name="Onuma M."/>
        </authorList>
    </citation>
    <scope>NUCLEOTIDE SEQUENCE [LARGE SCALE GENOMIC DNA]</scope>
    <source>
        <strain evidence="8 9">451A</strain>
    </source>
</reference>
<evidence type="ECO:0000256" key="4">
    <source>
        <dbReference type="ARBA" id="ARBA00041558"/>
    </source>
</evidence>
<dbReference type="PROSITE" id="PS50082">
    <property type="entry name" value="WD_REPEATS_2"/>
    <property type="match status" value="1"/>
</dbReference>
<dbReference type="GO" id="GO:0015030">
    <property type="term" value="C:Cajal body"/>
    <property type="evidence" value="ECO:0007669"/>
    <property type="project" value="UniProtKB-SubCell"/>
</dbReference>
<evidence type="ECO:0000256" key="3">
    <source>
        <dbReference type="ARBA" id="ARBA00040657"/>
    </source>
</evidence>
<dbReference type="InterPro" id="IPR015943">
    <property type="entry name" value="WD40/YVTN_repeat-like_dom_sf"/>
</dbReference>
<evidence type="ECO:0000313" key="8">
    <source>
        <dbReference type="EMBL" id="GAB0201205.1"/>
    </source>
</evidence>
<feature type="region of interest" description="Disordered" evidence="7">
    <location>
        <begin position="340"/>
        <end position="414"/>
    </location>
</feature>
<comment type="subunit">
    <text evidence="5">Component of the telomerase holoenzyme complex composed of one molecule of TERT, one molecule of WRAP53/TCAB1, two molecules of H/ACA ribonucleoprotein complex subunits DKC1, NOP10, NHP2 and GAR1, and a telomerase RNA template component (TERC). The telomerase holoenzyme complex is associated with TEP1, SMG6/EST1A and POT1. Interacts with the chaperonin-containing T-complex (TRiC) complex; which mediates the folding of WRAP53/TCAB1. Interacts with COIL. Interacts with SMN1. Interacts with RNF8. Interacts with histone H2AX.</text>
</comment>
<evidence type="ECO:0000256" key="2">
    <source>
        <dbReference type="ARBA" id="ARBA00038279"/>
    </source>
</evidence>
<dbReference type="PANTHER" id="PTHR13211:SF0">
    <property type="entry name" value="TELOMERASE CAJAL BODY PROTEIN 1"/>
    <property type="match status" value="1"/>
</dbReference>
<feature type="compositionally biased region" description="Polar residues" evidence="7">
    <location>
        <begin position="486"/>
        <end position="496"/>
    </location>
</feature>
<accession>A0ABC9XTZ3</accession>
<dbReference type="InterPro" id="IPR051150">
    <property type="entry name" value="SWT21/TCAB1_mRNA_Telomere"/>
</dbReference>
<dbReference type="InterPro" id="IPR001680">
    <property type="entry name" value="WD40_rpt"/>
</dbReference>
<evidence type="ECO:0000256" key="6">
    <source>
        <dbReference type="PROSITE-ProRule" id="PRU00221"/>
    </source>
</evidence>
<dbReference type="AlphaFoldDB" id="A0ABC9XTZ3"/>
<comment type="caution">
    <text evidence="8">The sequence shown here is derived from an EMBL/GenBank/DDBJ whole genome shotgun (WGS) entry which is preliminary data.</text>
</comment>
<feature type="compositionally biased region" description="Acidic residues" evidence="7">
    <location>
        <begin position="373"/>
        <end position="386"/>
    </location>
</feature>
<name>A0ABC9XTZ3_GRUJA</name>
<dbReference type="EMBL" id="BAAFJT010000030">
    <property type="protein sequence ID" value="GAB0201205.1"/>
    <property type="molecule type" value="Genomic_DNA"/>
</dbReference>
<keyword evidence="6" id="KW-0853">WD repeat</keyword>
<keyword evidence="9" id="KW-1185">Reference proteome</keyword>
<dbReference type="InterPro" id="IPR036322">
    <property type="entry name" value="WD40_repeat_dom_sf"/>
</dbReference>
<dbReference type="SMART" id="SM00320">
    <property type="entry name" value="WD40"/>
    <property type="match status" value="6"/>
</dbReference>
<feature type="region of interest" description="Disordered" evidence="7">
    <location>
        <begin position="1"/>
        <end position="31"/>
    </location>
</feature>
<sequence length="496" mass="52684">MAAPMVEAPQGAPPPLGTTHDAEEPDALEAPDGSCVLTCSDDNTLRIFDLPSPTPGPPLGPPLPQLAPALRVPEGDTVYDFAWFPLMDSTQPHTCLVAASSRDNPVHLWDAFDGTLRGSFRAYSHLEELVAPHSLAFAPDGSQLLGGFDGAVRLFPTQRPGRHCQERGLQQGGQGQRGLIGCLAFSPTQPLFACGSYGRSLGLYALEGGGALALWPHLPAAPTHLCFSPDGNRLYAGGRKDRHILCWDLRSPERPLLGLERRVGTNQRVTFDLDPTGRFLVSGDTDGFVTVWDTLTPPVPGDPPLLTPHLRFRALRDCVNGTSLHPGLPLLATASGQRLFPAPWDSDEEGTGEDGPPPGGDNRLQLWWWGEEPPGDDGWDPPGDTDWDTHGDDGWDNPGDTGTVSADCHPPGDTGPSLSMDANCHLFGDNGCDTPGDTDCHPSGDADGDSAGDADCPPSGDTDCDTPRDTGTNHPVYDSCHPPGDTNCNRPQGPQL</sequence>
<dbReference type="PANTHER" id="PTHR13211">
    <property type="entry name" value="TELOMERASE CAJAL BODY PROTEIN 1"/>
    <property type="match status" value="1"/>
</dbReference>
<protein>
    <recommendedName>
        <fullName evidence="3">Telomerase Cajal body protein 1</fullName>
    </recommendedName>
    <alternativeName>
        <fullName evidence="4">WD repeat-containing protein 79</fullName>
    </alternativeName>
</protein>
<dbReference type="Gene3D" id="2.130.10.10">
    <property type="entry name" value="YVTN repeat-like/Quinoprotein amine dehydrogenase"/>
    <property type="match status" value="2"/>
</dbReference>
<dbReference type="SUPFAM" id="SSF50978">
    <property type="entry name" value="WD40 repeat-like"/>
    <property type="match status" value="1"/>
</dbReference>
<feature type="region of interest" description="Disordered" evidence="7">
    <location>
        <begin position="440"/>
        <end position="496"/>
    </location>
</feature>
<evidence type="ECO:0000313" key="9">
    <source>
        <dbReference type="Proteomes" id="UP001623348"/>
    </source>
</evidence>
<organism evidence="8 9">
    <name type="scientific">Grus japonensis</name>
    <name type="common">Japanese crane</name>
    <name type="synonym">Red-crowned crane</name>
    <dbReference type="NCBI Taxonomy" id="30415"/>
    <lineage>
        <taxon>Eukaryota</taxon>
        <taxon>Metazoa</taxon>
        <taxon>Chordata</taxon>
        <taxon>Craniata</taxon>
        <taxon>Vertebrata</taxon>
        <taxon>Euteleostomi</taxon>
        <taxon>Archelosauria</taxon>
        <taxon>Archosauria</taxon>
        <taxon>Dinosauria</taxon>
        <taxon>Saurischia</taxon>
        <taxon>Theropoda</taxon>
        <taxon>Coelurosauria</taxon>
        <taxon>Aves</taxon>
        <taxon>Neognathae</taxon>
        <taxon>Neoaves</taxon>
        <taxon>Gruiformes</taxon>
        <taxon>Gruidae</taxon>
        <taxon>Grus</taxon>
    </lineage>
</organism>
<dbReference type="Pfam" id="PF00400">
    <property type="entry name" value="WD40"/>
    <property type="match status" value="3"/>
</dbReference>
<gene>
    <name evidence="8" type="ORF">GRJ2_002586100</name>
</gene>